<organism evidence="18 19">
    <name type="scientific">Caldicoprobacter faecalis</name>
    <dbReference type="NCBI Taxonomy" id="937334"/>
    <lineage>
        <taxon>Bacteria</taxon>
        <taxon>Bacillati</taxon>
        <taxon>Bacillota</taxon>
        <taxon>Clostridia</taxon>
        <taxon>Caldicoprobacterales</taxon>
        <taxon>Caldicoprobacteraceae</taxon>
        <taxon>Caldicoprobacter</taxon>
    </lineage>
</organism>
<evidence type="ECO:0000256" key="7">
    <source>
        <dbReference type="ARBA" id="ARBA00020998"/>
    </source>
</evidence>
<evidence type="ECO:0000256" key="16">
    <source>
        <dbReference type="HAMAP-Rule" id="MF_01018"/>
    </source>
</evidence>
<dbReference type="Gene3D" id="3.40.190.10">
    <property type="entry name" value="Periplasmic binding protein-like II"/>
    <property type="match status" value="2"/>
</dbReference>
<comment type="subcellular location">
    <subcellularLocation>
        <location evidence="2 16">Cytoplasm</location>
    </subcellularLocation>
</comment>
<gene>
    <name evidence="16" type="primary">hisG</name>
    <name evidence="18" type="ORF">SAMN05444406_101143</name>
</gene>
<dbReference type="InterPro" id="IPR013820">
    <property type="entry name" value="ATP_PRibTrfase_cat"/>
</dbReference>
<dbReference type="EMBL" id="FOXR01000001">
    <property type="protein sequence ID" value="SFP62662.1"/>
    <property type="molecule type" value="Genomic_DNA"/>
</dbReference>
<sequence>MVTIALAKGRLMEEAIDVLEAAGVDCGQLKEPSRKLIFFTPDQQIRIILVKPSDVPTYVEYGIADVGIVGKDTLLEEGRLLYEMLDLKFGQCRLVVAGFPEKQDSWITRSHTRVATKYPNIARNYFSRKGKAVEIIKLNGSVELAPLTGLSDVIVDIVESGRTLKENGLVILEEICSISARLVVNRVSLKMKNREIKALIDNIQMVLEERKDGEVN</sequence>
<accession>A0A1I5RVQ6</accession>
<evidence type="ECO:0000313" key="19">
    <source>
        <dbReference type="Proteomes" id="UP000198577"/>
    </source>
</evidence>
<evidence type="ECO:0000256" key="9">
    <source>
        <dbReference type="ARBA" id="ARBA00022605"/>
    </source>
</evidence>
<dbReference type="GO" id="GO:0005524">
    <property type="term" value="F:ATP binding"/>
    <property type="evidence" value="ECO:0007669"/>
    <property type="project" value="UniProtKB-KW"/>
</dbReference>
<evidence type="ECO:0000256" key="4">
    <source>
        <dbReference type="ARBA" id="ARBA00009489"/>
    </source>
</evidence>
<dbReference type="CDD" id="cd13595">
    <property type="entry name" value="PBP2_HisGs"/>
    <property type="match status" value="1"/>
</dbReference>
<comment type="subunit">
    <text evidence="5 16">Heteromultimer composed of HisG and HisZ subunits.</text>
</comment>
<comment type="function">
    <text evidence="15 16">Catalyzes the condensation of ATP and 5-phosphoribose 1-diphosphate to form N'-(5'-phosphoribosyl)-ATP (PR-ATP). Has a crucial role in the pathway because the rate of histidine biosynthesis seems to be controlled primarily by regulation of HisG enzymatic activity.</text>
</comment>
<evidence type="ECO:0000256" key="11">
    <source>
        <dbReference type="ARBA" id="ARBA00022679"/>
    </source>
</evidence>
<dbReference type="NCBIfam" id="TIGR00070">
    <property type="entry name" value="hisG"/>
    <property type="match status" value="1"/>
</dbReference>
<dbReference type="Proteomes" id="UP000198577">
    <property type="component" value="Unassembled WGS sequence"/>
</dbReference>
<evidence type="ECO:0000256" key="14">
    <source>
        <dbReference type="ARBA" id="ARBA00023102"/>
    </source>
</evidence>
<dbReference type="HAMAP" id="MF_01018">
    <property type="entry name" value="HisG_Short"/>
    <property type="match status" value="1"/>
</dbReference>
<keyword evidence="9 16" id="KW-0028">Amino-acid biosynthesis</keyword>
<dbReference type="FunFam" id="3.40.190.10:FF:000011">
    <property type="entry name" value="ATP phosphoribosyltransferase"/>
    <property type="match status" value="1"/>
</dbReference>
<comment type="similarity">
    <text evidence="4 16">Belongs to the ATP phosphoribosyltransferase family. Short subfamily.</text>
</comment>
<keyword evidence="11 16" id="KW-0808">Transferase</keyword>
<keyword evidence="10 16" id="KW-0328">Glycosyltransferase</keyword>
<evidence type="ECO:0000256" key="3">
    <source>
        <dbReference type="ARBA" id="ARBA00004667"/>
    </source>
</evidence>
<evidence type="ECO:0000256" key="12">
    <source>
        <dbReference type="ARBA" id="ARBA00022741"/>
    </source>
</evidence>
<evidence type="ECO:0000313" key="18">
    <source>
        <dbReference type="EMBL" id="SFP62662.1"/>
    </source>
</evidence>
<keyword evidence="13 16" id="KW-0067">ATP-binding</keyword>
<evidence type="ECO:0000256" key="8">
    <source>
        <dbReference type="ARBA" id="ARBA00022490"/>
    </source>
</evidence>
<keyword evidence="19" id="KW-1185">Reference proteome</keyword>
<evidence type="ECO:0000256" key="5">
    <source>
        <dbReference type="ARBA" id="ARBA00011496"/>
    </source>
</evidence>
<comment type="pathway">
    <text evidence="3 16">Amino-acid biosynthesis; L-histidine biosynthesis; L-histidine from 5-phospho-alpha-D-ribose 1-diphosphate: step 1/9.</text>
</comment>
<dbReference type="UniPathway" id="UPA00031">
    <property type="reaction ID" value="UER00006"/>
</dbReference>
<keyword evidence="14 16" id="KW-0368">Histidine biosynthesis</keyword>
<dbReference type="GO" id="GO:0003879">
    <property type="term" value="F:ATP phosphoribosyltransferase activity"/>
    <property type="evidence" value="ECO:0007669"/>
    <property type="project" value="UniProtKB-UniRule"/>
</dbReference>
<dbReference type="InterPro" id="IPR018198">
    <property type="entry name" value="ATP_PRibTrfase_CS"/>
</dbReference>
<evidence type="ECO:0000256" key="13">
    <source>
        <dbReference type="ARBA" id="ARBA00022840"/>
    </source>
</evidence>
<proteinExistence type="inferred from homology"/>
<evidence type="ECO:0000259" key="17">
    <source>
        <dbReference type="Pfam" id="PF01634"/>
    </source>
</evidence>
<dbReference type="AlphaFoldDB" id="A0A1I5RVQ6"/>
<dbReference type="GO" id="GO:0000105">
    <property type="term" value="P:L-histidine biosynthetic process"/>
    <property type="evidence" value="ECO:0007669"/>
    <property type="project" value="UniProtKB-UniRule"/>
</dbReference>
<evidence type="ECO:0000256" key="6">
    <source>
        <dbReference type="ARBA" id="ARBA00011946"/>
    </source>
</evidence>
<dbReference type="SUPFAM" id="SSF53850">
    <property type="entry name" value="Periplasmic binding protein-like II"/>
    <property type="match status" value="1"/>
</dbReference>
<comment type="domain">
    <text evidence="16">Lacks the C-terminal regulatory region which is replaced by HisZ.</text>
</comment>
<reference evidence="18 19" key="1">
    <citation type="submission" date="2016-10" db="EMBL/GenBank/DDBJ databases">
        <authorList>
            <person name="de Groot N.N."/>
        </authorList>
    </citation>
    <scope>NUCLEOTIDE SEQUENCE [LARGE SCALE GENOMIC DNA]</scope>
    <source>
        <strain evidence="18 19">DSM 20678</strain>
    </source>
</reference>
<evidence type="ECO:0000256" key="15">
    <source>
        <dbReference type="ARBA" id="ARBA00024861"/>
    </source>
</evidence>
<name>A0A1I5RVQ6_9FIRM</name>
<comment type="catalytic activity">
    <reaction evidence="1 16">
        <text>1-(5-phospho-beta-D-ribosyl)-ATP + diphosphate = 5-phospho-alpha-D-ribose 1-diphosphate + ATP</text>
        <dbReference type="Rhea" id="RHEA:18473"/>
        <dbReference type="ChEBI" id="CHEBI:30616"/>
        <dbReference type="ChEBI" id="CHEBI:33019"/>
        <dbReference type="ChEBI" id="CHEBI:58017"/>
        <dbReference type="ChEBI" id="CHEBI:73183"/>
        <dbReference type="EC" id="2.4.2.17"/>
    </reaction>
</comment>
<evidence type="ECO:0000256" key="1">
    <source>
        <dbReference type="ARBA" id="ARBA00000915"/>
    </source>
</evidence>
<dbReference type="GO" id="GO:0005737">
    <property type="term" value="C:cytoplasm"/>
    <property type="evidence" value="ECO:0007669"/>
    <property type="project" value="UniProtKB-SubCell"/>
</dbReference>
<protein>
    <recommendedName>
        <fullName evidence="7 16">ATP phosphoribosyltransferase</fullName>
        <shortName evidence="16">ATP-PRT</shortName>
        <shortName evidence="16">ATP-PRTase</shortName>
        <ecNumber evidence="6 16">2.4.2.17</ecNumber>
    </recommendedName>
</protein>
<dbReference type="InterPro" id="IPR001348">
    <property type="entry name" value="ATP_PRibTrfase_HisG"/>
</dbReference>
<keyword evidence="12 16" id="KW-0547">Nucleotide-binding</keyword>
<dbReference type="Pfam" id="PF01634">
    <property type="entry name" value="HisG"/>
    <property type="match status" value="1"/>
</dbReference>
<dbReference type="PANTHER" id="PTHR21403:SF8">
    <property type="entry name" value="ATP PHOSPHORIBOSYLTRANSFERASE"/>
    <property type="match status" value="1"/>
</dbReference>
<dbReference type="EC" id="2.4.2.17" evidence="6 16"/>
<dbReference type="PANTHER" id="PTHR21403">
    <property type="entry name" value="ATP PHOSPHORIBOSYLTRANSFERASE ATP-PRTASE"/>
    <property type="match status" value="1"/>
</dbReference>
<evidence type="ECO:0000256" key="2">
    <source>
        <dbReference type="ARBA" id="ARBA00004496"/>
    </source>
</evidence>
<evidence type="ECO:0000256" key="10">
    <source>
        <dbReference type="ARBA" id="ARBA00022676"/>
    </source>
</evidence>
<dbReference type="STRING" id="937334.SAMN05444406_101143"/>
<dbReference type="InterPro" id="IPR024893">
    <property type="entry name" value="ATP_PRibTrfase_HisG_short"/>
</dbReference>
<feature type="domain" description="ATP phosphoribosyltransferase catalytic" evidence="17">
    <location>
        <begin position="51"/>
        <end position="204"/>
    </location>
</feature>
<keyword evidence="8 16" id="KW-0963">Cytoplasm</keyword>
<dbReference type="PROSITE" id="PS01316">
    <property type="entry name" value="ATP_P_PHORIBOSYLTR"/>
    <property type="match status" value="1"/>
</dbReference>